<evidence type="ECO:0000256" key="5">
    <source>
        <dbReference type="ARBA" id="ARBA00022840"/>
    </source>
</evidence>
<comment type="function">
    <text evidence="6 7">Catalyzes the reversible transfer of the terminal phosphate of ATP to form a long-chain polyphosphate (polyP).</text>
</comment>
<organism evidence="12 13">
    <name type="scientific">Gallaecimonas xiamenensis 3-C-1</name>
    <dbReference type="NCBI Taxonomy" id="745411"/>
    <lineage>
        <taxon>Bacteria</taxon>
        <taxon>Pseudomonadati</taxon>
        <taxon>Pseudomonadota</taxon>
        <taxon>Gammaproteobacteria</taxon>
        <taxon>Enterobacterales</taxon>
        <taxon>Gallaecimonadaceae</taxon>
        <taxon>Gallaecimonas</taxon>
    </lineage>
</organism>
<dbReference type="GO" id="GO:0005524">
    <property type="term" value="F:ATP binding"/>
    <property type="evidence" value="ECO:0007669"/>
    <property type="project" value="UniProtKB-KW"/>
</dbReference>
<keyword evidence="2 6" id="KW-0808">Transferase</keyword>
<keyword evidence="13" id="KW-1185">Reference proteome</keyword>
<dbReference type="InterPro" id="IPR036830">
    <property type="entry name" value="PP_kinase_middle_dom_sf"/>
</dbReference>
<feature type="domain" description="Polyphosphate kinase C-terminal" evidence="11">
    <location>
        <begin position="331"/>
        <end position="495"/>
    </location>
</feature>
<evidence type="ECO:0000259" key="8">
    <source>
        <dbReference type="Pfam" id="PF02503"/>
    </source>
</evidence>
<dbReference type="Pfam" id="PF17941">
    <property type="entry name" value="PP_kinase_C_1"/>
    <property type="match status" value="1"/>
</dbReference>
<feature type="domain" description="Polyphosphate kinase middle" evidence="8">
    <location>
        <begin position="120"/>
        <end position="304"/>
    </location>
</feature>
<comment type="cofactor">
    <cofactor evidence="6">
        <name>Mg(2+)</name>
        <dbReference type="ChEBI" id="CHEBI:18420"/>
    </cofactor>
</comment>
<dbReference type="NCBIfam" id="NF003917">
    <property type="entry name" value="PRK05443.1-1"/>
    <property type="match status" value="1"/>
</dbReference>
<feature type="domain" description="Polyphosphate kinase N-terminal" evidence="9">
    <location>
        <begin position="8"/>
        <end position="110"/>
    </location>
</feature>
<keyword evidence="1 6" id="KW-0597">Phosphoprotein</keyword>
<dbReference type="PIRSF" id="PIRSF015589">
    <property type="entry name" value="PP_kinase"/>
    <property type="match status" value="1"/>
</dbReference>
<dbReference type="EC" id="2.7.4.1" evidence="6 7"/>
<dbReference type="InterPro" id="IPR041108">
    <property type="entry name" value="PP_kinase_C_1"/>
</dbReference>
<dbReference type="OrthoDB" id="9761456at2"/>
<feature type="binding site" evidence="6">
    <location>
        <position position="374"/>
    </location>
    <ligand>
        <name>Mg(2+)</name>
        <dbReference type="ChEBI" id="CHEBI:18420"/>
    </ligand>
</feature>
<dbReference type="Proteomes" id="UP000006755">
    <property type="component" value="Unassembled WGS sequence"/>
</dbReference>
<evidence type="ECO:0000256" key="3">
    <source>
        <dbReference type="ARBA" id="ARBA00022741"/>
    </source>
</evidence>
<dbReference type="CDD" id="cd09167">
    <property type="entry name" value="PLDc_EcPPK1_C2_like"/>
    <property type="match status" value="1"/>
</dbReference>
<dbReference type="Gene3D" id="3.30.870.10">
    <property type="entry name" value="Endonuclease Chain A"/>
    <property type="match status" value="2"/>
</dbReference>
<dbReference type="NCBIfam" id="TIGR03705">
    <property type="entry name" value="poly_P_kin"/>
    <property type="match status" value="1"/>
</dbReference>
<evidence type="ECO:0000313" key="13">
    <source>
        <dbReference type="Proteomes" id="UP000006755"/>
    </source>
</evidence>
<dbReference type="PATRIC" id="fig|745411.4.peg.1652"/>
<feature type="domain" description="Polyphosphate kinase C-terminal" evidence="10">
    <location>
        <begin position="502"/>
        <end position="673"/>
    </location>
</feature>
<sequence length="691" mass="79878">MSPVVVPFIEKELSWLSFNERVLQEAADKSVPIIERIRFLGIYSNNMDEFFRVRVADVRRRAQQHEEDGKDPEALVLLGQIQQKVMALQSRFDALYHECMLALARYHIVLVNEQQLGEGQKAWVENYFEQKILRHVAPIIIRKGVDLVVSLKDDATYLVVEIKKGEDVQYAMVEVPATSVPRFVKVPDDSPRQRTTLILLDNILRLCLPQVFKGFFDFDSLAAYSMKMTRDADYELEDEISLSLLEQTSLGLKQRLTAELVRLVYDREMPQTMLDMLVRELGISNLDAMVPGGRYHNFKDFMGFPNVGRKYLENPKLPPLTSRDFRDHDTVFDAISANDVLVHYPYYKFRHFTEFVRQAAFDPKVKTIKINFYRLAGDSRIVQSLMDAVHNGKQVLAVIELRARFDEAANIEWAQKMTEAGIRVAFGIPSLKVHCKLCVVSREEEGELRHYAHIGTGNFHEKTAKVYTDYSLFTKHQELATEADNVFDFIINSYKRFKFNHLLVSPVNARRRLLALIDQEIENAKKGLAAAITFKVNNLVDREINQRLYHASQNGVRVRLIIRGMCSLRPGVAGLSDNIRAISIVDRFLEHPRVMVFHGNGQEHVFISSADLMTRNLDHRVEVGTPILDPRLKRRILDTLDLHFRDTTKARLLDKDQQNNYVRRGNRRKLRSQVAIYEYLMRLEQGEGLDR</sequence>
<dbReference type="InterPro" id="IPR003414">
    <property type="entry name" value="PP_kinase"/>
</dbReference>
<dbReference type="SUPFAM" id="SSF143724">
    <property type="entry name" value="PHP14-like"/>
    <property type="match status" value="1"/>
</dbReference>
<dbReference type="PANTHER" id="PTHR30218">
    <property type="entry name" value="POLYPHOSPHATE KINASE"/>
    <property type="match status" value="1"/>
</dbReference>
<dbReference type="Gene3D" id="1.20.58.310">
    <property type="entry name" value="Polyphosphate kinase N-terminal domain"/>
    <property type="match status" value="1"/>
</dbReference>
<reference evidence="12 13" key="1">
    <citation type="journal article" date="2012" name="J. Bacteriol.">
        <title>Genome Sequence of Gallaecimonas xiamenensis Type Strain 3-C-1.</title>
        <authorList>
            <person name="Lai Q."/>
            <person name="Wang L."/>
            <person name="Wang W."/>
            <person name="Shao Z."/>
        </authorList>
    </citation>
    <scope>NUCLEOTIDE SEQUENCE [LARGE SCALE GENOMIC DNA]</scope>
    <source>
        <strain evidence="12 13">3-C-1</strain>
    </source>
</reference>
<dbReference type="HAMAP" id="MF_00347">
    <property type="entry name" value="Polyphosphate_kinase"/>
    <property type="match status" value="1"/>
</dbReference>
<dbReference type="GO" id="GO:0006799">
    <property type="term" value="P:polyphosphate biosynthetic process"/>
    <property type="evidence" value="ECO:0007669"/>
    <property type="project" value="UniProtKB-UniRule"/>
</dbReference>
<feature type="binding site" evidence="6">
    <location>
        <position position="591"/>
    </location>
    <ligand>
        <name>ATP</name>
        <dbReference type="ChEBI" id="CHEBI:30616"/>
    </ligand>
</feature>
<evidence type="ECO:0000259" key="11">
    <source>
        <dbReference type="Pfam" id="PF17941"/>
    </source>
</evidence>
<dbReference type="GO" id="GO:0008976">
    <property type="term" value="F:polyphosphate kinase activity"/>
    <property type="evidence" value="ECO:0007669"/>
    <property type="project" value="UniProtKB-UniRule"/>
</dbReference>
<evidence type="ECO:0000259" key="10">
    <source>
        <dbReference type="Pfam" id="PF13090"/>
    </source>
</evidence>
<dbReference type="InterPro" id="IPR036832">
    <property type="entry name" value="PPK_N_dom_sf"/>
</dbReference>
<feature type="active site" description="Phosphohistidine intermediate" evidence="6">
    <location>
        <position position="434"/>
    </location>
</feature>
<dbReference type="eggNOG" id="COG0855">
    <property type="taxonomic scope" value="Bacteria"/>
</dbReference>
<dbReference type="InterPro" id="IPR024953">
    <property type="entry name" value="PP_kinase_middle"/>
</dbReference>
<dbReference type="Gene3D" id="3.30.1840.10">
    <property type="entry name" value="Polyphosphate kinase middle domain"/>
    <property type="match status" value="1"/>
</dbReference>
<dbReference type="AlphaFoldDB" id="K2JKC8"/>
<accession>K2JKC8</accession>
<comment type="similarity">
    <text evidence="6 7">Belongs to the polyphosphate kinase 1 (PPK1) family.</text>
</comment>
<comment type="caution">
    <text evidence="12">The sequence shown here is derived from an EMBL/GenBank/DDBJ whole genome shotgun (WGS) entry which is preliminary data.</text>
</comment>
<dbReference type="Pfam" id="PF13090">
    <property type="entry name" value="PP_kinase_C"/>
    <property type="match status" value="1"/>
</dbReference>
<keyword evidence="6" id="KW-0479">Metal-binding</keyword>
<dbReference type="EMBL" id="AMRI01000010">
    <property type="protein sequence ID" value="EKE74907.1"/>
    <property type="molecule type" value="Genomic_DNA"/>
</dbReference>
<dbReference type="PANTHER" id="PTHR30218:SF0">
    <property type="entry name" value="POLYPHOSPHATE KINASE"/>
    <property type="match status" value="1"/>
</dbReference>
<comment type="catalytic activity">
    <reaction evidence="6 7">
        <text>[phosphate](n) + ATP = [phosphate](n+1) + ADP</text>
        <dbReference type="Rhea" id="RHEA:19573"/>
        <dbReference type="Rhea" id="RHEA-COMP:9859"/>
        <dbReference type="Rhea" id="RHEA-COMP:14280"/>
        <dbReference type="ChEBI" id="CHEBI:16838"/>
        <dbReference type="ChEBI" id="CHEBI:30616"/>
        <dbReference type="ChEBI" id="CHEBI:456216"/>
        <dbReference type="EC" id="2.7.4.1"/>
    </reaction>
</comment>
<name>K2JKC8_9GAMM</name>
<dbReference type="GO" id="GO:0009358">
    <property type="term" value="C:polyphosphate kinase complex"/>
    <property type="evidence" value="ECO:0007669"/>
    <property type="project" value="InterPro"/>
</dbReference>
<feature type="binding site" evidence="6">
    <location>
        <position position="563"/>
    </location>
    <ligand>
        <name>ATP</name>
        <dbReference type="ChEBI" id="CHEBI:30616"/>
    </ligand>
</feature>
<dbReference type="RefSeq" id="WP_008484204.1">
    <property type="nucleotide sequence ID" value="NZ_AMRI01000010.1"/>
</dbReference>
<dbReference type="InterPro" id="IPR025200">
    <property type="entry name" value="PPK_C_dom2"/>
</dbReference>
<proteinExistence type="inferred from homology"/>
<dbReference type="GO" id="GO:0046872">
    <property type="term" value="F:metal ion binding"/>
    <property type="evidence" value="ECO:0007669"/>
    <property type="project" value="UniProtKB-KW"/>
</dbReference>
<comment type="PTM">
    <text evidence="6 7">An intermediate of this reaction is the autophosphorylated ppk in which a phosphate is covalently linked to a histidine residue through a N-P bond.</text>
</comment>
<evidence type="ECO:0000259" key="9">
    <source>
        <dbReference type="Pfam" id="PF13089"/>
    </source>
</evidence>
<dbReference type="SUPFAM" id="SSF56024">
    <property type="entry name" value="Phospholipase D/nuclease"/>
    <property type="match status" value="2"/>
</dbReference>
<protein>
    <recommendedName>
        <fullName evidence="6 7">Polyphosphate kinase</fullName>
        <ecNumber evidence="6 7">2.7.4.1</ecNumber>
    </recommendedName>
    <alternativeName>
        <fullName evidence="6">ATP-polyphosphate phosphotransferase</fullName>
    </alternativeName>
    <alternativeName>
        <fullName evidence="6">Polyphosphoric acid kinase</fullName>
    </alternativeName>
</protein>
<dbReference type="Pfam" id="PF13089">
    <property type="entry name" value="PP_kinase_N"/>
    <property type="match status" value="1"/>
</dbReference>
<feature type="binding site" evidence="6">
    <location>
        <position position="46"/>
    </location>
    <ligand>
        <name>ATP</name>
        <dbReference type="ChEBI" id="CHEBI:30616"/>
    </ligand>
</feature>
<evidence type="ECO:0000313" key="12">
    <source>
        <dbReference type="EMBL" id="EKE74907.1"/>
    </source>
</evidence>
<dbReference type="SUPFAM" id="SSF140356">
    <property type="entry name" value="PPK N-terminal domain-like"/>
    <property type="match status" value="1"/>
</dbReference>
<dbReference type="InterPro" id="IPR025198">
    <property type="entry name" value="PPK_N_dom"/>
</dbReference>
<feature type="binding site" evidence="6">
    <location>
        <position position="467"/>
    </location>
    <ligand>
        <name>ATP</name>
        <dbReference type="ChEBI" id="CHEBI:30616"/>
    </ligand>
</feature>
<keyword evidence="5 6" id="KW-0067">ATP-binding</keyword>
<keyword evidence="6" id="KW-0460">Magnesium</keyword>
<feature type="binding site" evidence="6">
    <location>
        <position position="404"/>
    </location>
    <ligand>
        <name>Mg(2+)</name>
        <dbReference type="ChEBI" id="CHEBI:18420"/>
    </ligand>
</feature>
<dbReference type="STRING" id="745411.B3C1_08466"/>
<evidence type="ECO:0000256" key="2">
    <source>
        <dbReference type="ARBA" id="ARBA00022679"/>
    </source>
</evidence>
<dbReference type="Pfam" id="PF02503">
    <property type="entry name" value="PP_kinase"/>
    <property type="match status" value="1"/>
</dbReference>
<evidence type="ECO:0000256" key="1">
    <source>
        <dbReference type="ARBA" id="ARBA00022553"/>
    </source>
</evidence>
<evidence type="ECO:0000256" key="6">
    <source>
        <dbReference type="HAMAP-Rule" id="MF_00347"/>
    </source>
</evidence>
<evidence type="ECO:0000256" key="4">
    <source>
        <dbReference type="ARBA" id="ARBA00022777"/>
    </source>
</evidence>
<evidence type="ECO:0000256" key="7">
    <source>
        <dbReference type="RuleBase" id="RU003800"/>
    </source>
</evidence>
<gene>
    <name evidence="6" type="primary">ppk</name>
    <name evidence="12" type="ORF">B3C1_08466</name>
</gene>
<keyword evidence="4 6" id="KW-0418">Kinase</keyword>
<keyword evidence="3 6" id="KW-0547">Nucleotide-binding</keyword>